<dbReference type="InterPro" id="IPR047727">
    <property type="entry name" value="Sce7725-like"/>
</dbReference>
<evidence type="ECO:0000313" key="3">
    <source>
        <dbReference type="Proteomes" id="UP000054623"/>
    </source>
</evidence>
<accession>A0A098AVU8</accession>
<protein>
    <submittedName>
        <fullName evidence="1">Uncharacterized protein</fullName>
    </submittedName>
</protein>
<dbReference type="EMBL" id="LK996017">
    <property type="protein sequence ID" value="CDX00718.1"/>
    <property type="molecule type" value="Genomic_DNA"/>
</dbReference>
<evidence type="ECO:0000313" key="1">
    <source>
        <dbReference type="EMBL" id="CDX00718.1"/>
    </source>
</evidence>
<proteinExistence type="predicted"/>
<dbReference type="PATRIC" id="fig|49338.4.peg.892"/>
<dbReference type="Proteomes" id="UP000054623">
    <property type="component" value="Unassembled WGS sequence"/>
</dbReference>
<dbReference type="RefSeq" id="WP_041272238.1">
    <property type="nucleotide sequence ID" value="NZ_JAYFNZ010000025.1"/>
</dbReference>
<reference evidence="2 3" key="2">
    <citation type="submission" date="2015-12" db="EMBL/GenBank/DDBJ databases">
        <title>Draft Genome Sequence of Desulfitobacterium hafniense Strain DH, a Sulfate-reducing Bacterium Isolated from Paddy Soils.</title>
        <authorList>
            <person name="Bao P."/>
            <person name="Zhang X."/>
            <person name="Li G."/>
        </authorList>
    </citation>
    <scope>NUCLEOTIDE SEQUENCE [LARGE SCALE GENOMIC DNA]</scope>
    <source>
        <strain evidence="2 3">DH</strain>
    </source>
</reference>
<evidence type="ECO:0000313" key="2">
    <source>
        <dbReference type="EMBL" id="KTE89113.1"/>
    </source>
</evidence>
<dbReference type="AlphaFoldDB" id="A0A098AVU8"/>
<sequence>MYFPYVRGRQYELLALRELVSNNLLGDYVVPIVEPVKLSPTLIKTMSEYIKACHPIAIKKLHTKKIS</sequence>
<gene>
    <name evidence="2" type="ORF">AT727_13890</name>
    <name evidence="1" type="ORF">DPCES_0831</name>
</gene>
<dbReference type="EMBL" id="LOCK01000094">
    <property type="protein sequence ID" value="KTE89113.1"/>
    <property type="molecule type" value="Genomic_DNA"/>
</dbReference>
<reference evidence="1" key="1">
    <citation type="submission" date="2014-07" db="EMBL/GenBank/DDBJ databases">
        <authorList>
            <person name="Hornung V.Bastian."/>
        </authorList>
    </citation>
    <scope>NUCLEOTIDE SEQUENCE</scope>
    <source>
        <strain evidence="1">PCE-S</strain>
    </source>
</reference>
<organism evidence="1">
    <name type="scientific">Desulfitobacterium hafniense</name>
    <name type="common">Desulfitobacterium frappieri</name>
    <dbReference type="NCBI Taxonomy" id="49338"/>
    <lineage>
        <taxon>Bacteria</taxon>
        <taxon>Bacillati</taxon>
        <taxon>Bacillota</taxon>
        <taxon>Clostridia</taxon>
        <taxon>Eubacteriales</taxon>
        <taxon>Desulfitobacteriaceae</taxon>
        <taxon>Desulfitobacterium</taxon>
    </lineage>
</organism>
<name>A0A098AVU8_DESHA</name>
<dbReference type="NCBIfam" id="NF033831">
    <property type="entry name" value="sce7725_fam"/>
    <property type="match status" value="1"/>
</dbReference>